<dbReference type="RefSeq" id="WP_077459801.1">
    <property type="nucleotide sequence ID" value="NZ_MUFR01000012.1"/>
</dbReference>
<sequence length="192" mass="20923">MTETRLPAYAKTAEILTADSLAVTPAEMHGLIAGMLSGGLALEEGSWLTMLYDYTNQGMGWPTESKTLAMQSYHQLKTQLTGTDLDLDIYVPDDEHSGVVARAEALVEWINTFLAGVGLIGTKGRKLSKDVTEALSDLKEVAQLGIDEDGDLQEQADLLEQVVEHVRVCSLVVHAELGARLETDDETPKTRH</sequence>
<proteinExistence type="inferred from homology"/>
<dbReference type="Pfam" id="PF03695">
    <property type="entry name" value="UPF0149"/>
    <property type="match status" value="1"/>
</dbReference>
<gene>
    <name evidence="3" type="ORF">BZJ21_05820</name>
</gene>
<organism evidence="3 4">
    <name type="scientific">Salinivibrio costicola subsp. alcaliphilus</name>
    <dbReference type="NCBI Taxonomy" id="272773"/>
    <lineage>
        <taxon>Bacteria</taxon>
        <taxon>Pseudomonadati</taxon>
        <taxon>Pseudomonadota</taxon>
        <taxon>Gammaproteobacteria</taxon>
        <taxon>Vibrionales</taxon>
        <taxon>Vibrionaceae</taxon>
        <taxon>Salinivibrio</taxon>
    </lineage>
</organism>
<evidence type="ECO:0000256" key="2">
    <source>
        <dbReference type="HAMAP-Rule" id="MF_00346"/>
    </source>
</evidence>
<reference evidence="4" key="1">
    <citation type="submission" date="2017-01" db="EMBL/GenBank/DDBJ databases">
        <title>Draft genome of the species Salinivibrio costicola subsp. alcaliphilus.</title>
        <authorList>
            <person name="Lopez-Hermoso C."/>
            <person name="De La Haba R."/>
            <person name="Sanchez-Porro C."/>
            <person name="Ventosa A."/>
        </authorList>
    </citation>
    <scope>NUCLEOTIDE SEQUENCE [LARGE SCALE GENOMIC DNA]</scope>
    <source>
        <strain evidence="4">CBH448</strain>
    </source>
</reference>
<dbReference type="PANTHER" id="PTHR37528:SF1">
    <property type="entry name" value="UPF0149 PROTEIN YGFB"/>
    <property type="match status" value="1"/>
</dbReference>
<dbReference type="Gene3D" id="1.20.120.740">
    <property type="entry name" value="YgfB uncharacterised protein family UPF0149, PF03695"/>
    <property type="match status" value="1"/>
</dbReference>
<dbReference type="NCBIfam" id="NF002477">
    <property type="entry name" value="PRK01736.1"/>
    <property type="match status" value="1"/>
</dbReference>
<keyword evidence="4" id="KW-1185">Reference proteome</keyword>
<accession>A0ABX3KTH3</accession>
<evidence type="ECO:0000313" key="3">
    <source>
        <dbReference type="EMBL" id="OOF34406.1"/>
    </source>
</evidence>
<protein>
    <recommendedName>
        <fullName evidence="2">UPF0149 protein BZJ21_05820</fullName>
    </recommendedName>
</protein>
<dbReference type="PANTHER" id="PTHR37528">
    <property type="entry name" value="UPF0149 PROTEIN YGFB"/>
    <property type="match status" value="1"/>
</dbReference>
<dbReference type="EMBL" id="MUFR01000012">
    <property type="protein sequence ID" value="OOF34406.1"/>
    <property type="molecule type" value="Genomic_DNA"/>
</dbReference>
<comment type="caution">
    <text evidence="3">The sequence shown here is derived from an EMBL/GenBank/DDBJ whole genome shotgun (WGS) entry which is preliminary data.</text>
</comment>
<comment type="similarity">
    <text evidence="1 2">Belongs to the UPF0149 family.</text>
</comment>
<dbReference type="InterPro" id="IPR036255">
    <property type="entry name" value="YgfB-like_sf"/>
</dbReference>
<evidence type="ECO:0000313" key="4">
    <source>
        <dbReference type="Proteomes" id="UP000189431"/>
    </source>
</evidence>
<evidence type="ECO:0000256" key="1">
    <source>
        <dbReference type="ARBA" id="ARBA00038308"/>
    </source>
</evidence>
<dbReference type="Proteomes" id="UP000189431">
    <property type="component" value="Unassembled WGS sequence"/>
</dbReference>
<dbReference type="InterPro" id="IPR011978">
    <property type="entry name" value="YgfB-like"/>
</dbReference>
<dbReference type="HAMAP" id="MF_00346">
    <property type="entry name" value="UPF0149"/>
    <property type="match status" value="1"/>
</dbReference>
<dbReference type="NCBIfam" id="TIGR02292">
    <property type="entry name" value="ygfB_yecA"/>
    <property type="match status" value="1"/>
</dbReference>
<name>A0ABX3KTH3_SALCS</name>
<dbReference type="SUPFAM" id="SSF101327">
    <property type="entry name" value="YgfB-like"/>
    <property type="match status" value="1"/>
</dbReference>